<keyword evidence="8" id="KW-0238">DNA-binding</keyword>
<dbReference type="PROSITE" id="PS50944">
    <property type="entry name" value="HTH_DTXR"/>
    <property type="match status" value="1"/>
</dbReference>
<evidence type="ECO:0000259" key="15">
    <source>
        <dbReference type="PROSITE" id="PS50944"/>
    </source>
</evidence>
<dbReference type="EMBL" id="WMBQ01000002">
    <property type="protein sequence ID" value="MTD95441.1"/>
    <property type="molecule type" value="Genomic_DNA"/>
</dbReference>
<organism evidence="16 17">
    <name type="scientific">Hyphomicrobium album</name>
    <dbReference type="NCBI Taxonomy" id="2665159"/>
    <lineage>
        <taxon>Bacteria</taxon>
        <taxon>Pseudomonadati</taxon>
        <taxon>Pseudomonadota</taxon>
        <taxon>Alphaproteobacteria</taxon>
        <taxon>Hyphomicrobiales</taxon>
        <taxon>Hyphomicrobiaceae</taxon>
        <taxon>Hyphomicrobium</taxon>
    </lineage>
</organism>
<evidence type="ECO:0000256" key="3">
    <source>
        <dbReference type="ARBA" id="ARBA00011738"/>
    </source>
</evidence>
<dbReference type="GO" id="GO:0046914">
    <property type="term" value="F:transition metal ion binding"/>
    <property type="evidence" value="ECO:0007669"/>
    <property type="project" value="InterPro"/>
</dbReference>
<evidence type="ECO:0000256" key="14">
    <source>
        <dbReference type="SAM" id="MobiDB-lite"/>
    </source>
</evidence>
<evidence type="ECO:0000256" key="8">
    <source>
        <dbReference type="ARBA" id="ARBA00023125"/>
    </source>
</evidence>
<dbReference type="NCBIfam" id="NF008273">
    <property type="entry name" value="PRK11050.1"/>
    <property type="match status" value="1"/>
</dbReference>
<evidence type="ECO:0000256" key="5">
    <source>
        <dbReference type="ARBA" id="ARBA00022490"/>
    </source>
</evidence>
<gene>
    <name evidence="16" type="primary">mntR</name>
    <name evidence="16" type="ORF">GIW81_13965</name>
</gene>
<comment type="similarity">
    <text evidence="2">Belongs to the DtxR/MntR family.</text>
</comment>
<dbReference type="InterPro" id="IPR022689">
    <property type="entry name" value="Iron_dep_repressor"/>
</dbReference>
<comment type="function">
    <text evidence="12">In the presence of manganese, represses expression of mntH and mntS. Up-regulates expression of mntP.</text>
</comment>
<comment type="caution">
    <text evidence="16">The sequence shown here is derived from an EMBL/GenBank/DDBJ whole genome shotgun (WGS) entry which is preliminary data.</text>
</comment>
<protein>
    <recommendedName>
        <fullName evidence="4">Transcriptional regulator MntR</fullName>
    </recommendedName>
    <alternativeName>
        <fullName evidence="13">Manganese transport regulator</fullName>
    </alternativeName>
</protein>
<evidence type="ECO:0000313" key="16">
    <source>
        <dbReference type="EMBL" id="MTD95441.1"/>
    </source>
</evidence>
<accession>A0A6I3KRS8</accession>
<keyword evidence="6" id="KW-0678">Repressor</keyword>
<reference evidence="16 17" key="1">
    <citation type="submission" date="2019-11" db="EMBL/GenBank/DDBJ databases">
        <title>Identification of a novel strain.</title>
        <authorList>
            <person name="Xu Q."/>
            <person name="Wang G."/>
        </authorList>
    </citation>
    <scope>NUCLEOTIDE SEQUENCE [LARGE SCALE GENOMIC DNA]</scope>
    <source>
        <strain evidence="17">xq</strain>
    </source>
</reference>
<dbReference type="RefSeq" id="WP_154739985.1">
    <property type="nucleotide sequence ID" value="NZ_WMBQ01000002.1"/>
</dbReference>
<comment type="subunit">
    <text evidence="3">Homodimer.</text>
</comment>
<dbReference type="Pfam" id="PF02742">
    <property type="entry name" value="Fe_dep_repr_C"/>
    <property type="match status" value="1"/>
</dbReference>
<evidence type="ECO:0000256" key="9">
    <source>
        <dbReference type="ARBA" id="ARBA00023159"/>
    </source>
</evidence>
<dbReference type="InterPro" id="IPR036390">
    <property type="entry name" value="WH_DNA-bd_sf"/>
</dbReference>
<dbReference type="InterPro" id="IPR036388">
    <property type="entry name" value="WH-like_DNA-bd_sf"/>
</dbReference>
<dbReference type="PANTHER" id="PTHR33238">
    <property type="entry name" value="IRON (METAL) DEPENDENT REPRESSOR, DTXR FAMILY"/>
    <property type="match status" value="1"/>
</dbReference>
<evidence type="ECO:0000256" key="2">
    <source>
        <dbReference type="ARBA" id="ARBA00007871"/>
    </source>
</evidence>
<dbReference type="InterPro" id="IPR050536">
    <property type="entry name" value="DtxR_MntR_Metal-Reg"/>
</dbReference>
<proteinExistence type="inferred from homology"/>
<evidence type="ECO:0000256" key="7">
    <source>
        <dbReference type="ARBA" id="ARBA00023015"/>
    </source>
</evidence>
<dbReference type="AlphaFoldDB" id="A0A6I3KRS8"/>
<sequence>MDSTRKKPAAPDARAARQQAERFQRVRDAHQTELAEDYVELIADLLDEKGEARLVELSERLGVTKATVNNTIQRLQRDGLVTSEPYRAIFLTDKGRKLATTSRERHLIVRDFLIALGVDPETADSDAEGIEHHVSRETLEAFRRHLSKQRRARE</sequence>
<dbReference type="InterPro" id="IPR001367">
    <property type="entry name" value="Fe_dep_repressor"/>
</dbReference>
<comment type="subcellular location">
    <subcellularLocation>
        <location evidence="1">Cytoplasm</location>
    </subcellularLocation>
</comment>
<dbReference type="Proteomes" id="UP000440694">
    <property type="component" value="Unassembled WGS sequence"/>
</dbReference>
<dbReference type="SUPFAM" id="SSF46785">
    <property type="entry name" value="Winged helix' DNA-binding domain"/>
    <property type="match status" value="1"/>
</dbReference>
<feature type="domain" description="HTH dtxR-type" evidence="15">
    <location>
        <begin position="32"/>
        <end position="92"/>
    </location>
</feature>
<dbReference type="InterPro" id="IPR022687">
    <property type="entry name" value="HTH_DTXR"/>
</dbReference>
<evidence type="ECO:0000256" key="13">
    <source>
        <dbReference type="ARBA" id="ARBA00032593"/>
    </source>
</evidence>
<dbReference type="PANTHER" id="PTHR33238:SF11">
    <property type="entry name" value="TRANSCRIPTIONAL REGULATOR MNTR"/>
    <property type="match status" value="1"/>
</dbReference>
<dbReference type="InterPro" id="IPR036421">
    <property type="entry name" value="Fe_dep_repressor_sf"/>
</dbReference>
<dbReference type="GO" id="GO:0046983">
    <property type="term" value="F:protein dimerization activity"/>
    <property type="evidence" value="ECO:0007669"/>
    <property type="project" value="InterPro"/>
</dbReference>
<keyword evidence="7" id="KW-0805">Transcription regulation</keyword>
<evidence type="ECO:0000313" key="17">
    <source>
        <dbReference type="Proteomes" id="UP000440694"/>
    </source>
</evidence>
<evidence type="ECO:0000256" key="12">
    <source>
        <dbReference type="ARBA" id="ARBA00025185"/>
    </source>
</evidence>
<evidence type="ECO:0000256" key="4">
    <source>
        <dbReference type="ARBA" id="ARBA00022386"/>
    </source>
</evidence>
<evidence type="ECO:0000256" key="11">
    <source>
        <dbReference type="ARBA" id="ARBA00023211"/>
    </source>
</evidence>
<evidence type="ECO:0000256" key="6">
    <source>
        <dbReference type="ARBA" id="ARBA00022491"/>
    </source>
</evidence>
<feature type="region of interest" description="Disordered" evidence="14">
    <location>
        <begin position="1"/>
        <end position="25"/>
    </location>
</feature>
<keyword evidence="10" id="KW-0804">Transcription</keyword>
<dbReference type="SMART" id="SM00529">
    <property type="entry name" value="HTH_DTXR"/>
    <property type="match status" value="1"/>
</dbReference>
<dbReference type="GO" id="GO:0003677">
    <property type="term" value="F:DNA binding"/>
    <property type="evidence" value="ECO:0007669"/>
    <property type="project" value="UniProtKB-KW"/>
</dbReference>
<dbReference type="Gene3D" id="1.10.60.10">
    <property type="entry name" value="Iron dependent repressor, metal binding and dimerisation domain"/>
    <property type="match status" value="1"/>
</dbReference>
<keyword evidence="11" id="KW-0464">Manganese</keyword>
<keyword evidence="17" id="KW-1185">Reference proteome</keyword>
<keyword evidence="5" id="KW-0963">Cytoplasm</keyword>
<evidence type="ECO:0000256" key="1">
    <source>
        <dbReference type="ARBA" id="ARBA00004496"/>
    </source>
</evidence>
<dbReference type="GO" id="GO:0003700">
    <property type="term" value="F:DNA-binding transcription factor activity"/>
    <property type="evidence" value="ECO:0007669"/>
    <property type="project" value="InterPro"/>
</dbReference>
<keyword evidence="9" id="KW-0010">Activator</keyword>
<dbReference type="GO" id="GO:0005737">
    <property type="term" value="C:cytoplasm"/>
    <property type="evidence" value="ECO:0007669"/>
    <property type="project" value="UniProtKB-SubCell"/>
</dbReference>
<dbReference type="Pfam" id="PF01325">
    <property type="entry name" value="Fe_dep_repress"/>
    <property type="match status" value="1"/>
</dbReference>
<dbReference type="Gene3D" id="1.10.10.10">
    <property type="entry name" value="Winged helix-like DNA-binding domain superfamily/Winged helix DNA-binding domain"/>
    <property type="match status" value="1"/>
</dbReference>
<evidence type="ECO:0000256" key="10">
    <source>
        <dbReference type="ARBA" id="ARBA00023163"/>
    </source>
</evidence>
<name>A0A6I3KRS8_9HYPH</name>